<gene>
    <name evidence="6" type="ORF">HJG44_08350</name>
</gene>
<dbReference type="GO" id="GO:0016020">
    <property type="term" value="C:membrane"/>
    <property type="evidence" value="ECO:0007669"/>
    <property type="project" value="UniProtKB-SubCell"/>
</dbReference>
<feature type="transmembrane region" description="Helical" evidence="5">
    <location>
        <begin position="54"/>
        <end position="77"/>
    </location>
</feature>
<sequence length="224" mass="24180">MIDHDGRPLHLTWDYTRAEMIADAVVHGIGIAFGVIGGVAIIILAAVFAGWAQLAAVTVYAVGLVALLSVSAAYNLWPVSRTKWLLRRFDHALIYVLIAATYTPFITRFPHGFDRYALLFGVWAVAIAGAVLKIALPGRFDRLSIVLCILLGLSGGLAWNTVSSALPPSTVWLMVAGGTVYIAGVIFHVWDGLRFQNAVWHAFVLVASILFYSAVLDGVVFAQA</sequence>
<dbReference type="AlphaFoldDB" id="A0A849IEV3"/>
<evidence type="ECO:0000256" key="1">
    <source>
        <dbReference type="ARBA" id="ARBA00004141"/>
    </source>
</evidence>
<dbReference type="RefSeq" id="WP_171217876.1">
    <property type="nucleotide sequence ID" value="NZ_JABEPP010000002.1"/>
</dbReference>
<evidence type="ECO:0000256" key="3">
    <source>
        <dbReference type="ARBA" id="ARBA00022989"/>
    </source>
</evidence>
<evidence type="ECO:0000256" key="5">
    <source>
        <dbReference type="SAM" id="Phobius"/>
    </source>
</evidence>
<dbReference type="Pfam" id="PF03006">
    <property type="entry name" value="HlyIII"/>
    <property type="match status" value="1"/>
</dbReference>
<dbReference type="InterPro" id="IPR004254">
    <property type="entry name" value="AdipoR/HlyIII-related"/>
</dbReference>
<dbReference type="PANTHER" id="PTHR20855:SF3">
    <property type="entry name" value="LD03007P"/>
    <property type="match status" value="1"/>
</dbReference>
<protein>
    <submittedName>
        <fullName evidence="6">Hemolysin III family protein</fullName>
    </submittedName>
</protein>
<feature type="transmembrane region" description="Helical" evidence="5">
    <location>
        <begin position="21"/>
        <end position="48"/>
    </location>
</feature>
<feature type="transmembrane region" description="Helical" evidence="5">
    <location>
        <begin position="171"/>
        <end position="190"/>
    </location>
</feature>
<proteinExistence type="predicted"/>
<keyword evidence="4 5" id="KW-0472">Membrane</keyword>
<keyword evidence="2 5" id="KW-0812">Transmembrane</keyword>
<comment type="subcellular location">
    <subcellularLocation>
        <location evidence="1">Membrane</location>
        <topology evidence="1">Multi-pass membrane protein</topology>
    </subcellularLocation>
</comment>
<organism evidence="6 7">
    <name type="scientific">Enterovirga aerilata</name>
    <dbReference type="NCBI Taxonomy" id="2730920"/>
    <lineage>
        <taxon>Bacteria</taxon>
        <taxon>Pseudomonadati</taxon>
        <taxon>Pseudomonadota</taxon>
        <taxon>Alphaproteobacteria</taxon>
        <taxon>Hyphomicrobiales</taxon>
        <taxon>Methylobacteriaceae</taxon>
        <taxon>Enterovirga</taxon>
    </lineage>
</organism>
<feature type="transmembrane region" description="Helical" evidence="5">
    <location>
        <begin position="143"/>
        <end position="159"/>
    </location>
</feature>
<keyword evidence="7" id="KW-1185">Reference proteome</keyword>
<dbReference type="Proteomes" id="UP000564885">
    <property type="component" value="Unassembled WGS sequence"/>
</dbReference>
<evidence type="ECO:0000313" key="6">
    <source>
        <dbReference type="EMBL" id="NNM72403.1"/>
    </source>
</evidence>
<comment type="caution">
    <text evidence="6">The sequence shown here is derived from an EMBL/GenBank/DDBJ whole genome shotgun (WGS) entry which is preliminary data.</text>
</comment>
<feature type="transmembrane region" description="Helical" evidence="5">
    <location>
        <begin position="89"/>
        <end position="110"/>
    </location>
</feature>
<name>A0A849IEV3_9HYPH</name>
<accession>A0A849IEV3</accession>
<keyword evidence="3 5" id="KW-1133">Transmembrane helix</keyword>
<reference evidence="6 7" key="1">
    <citation type="submission" date="2020-04" db="EMBL/GenBank/DDBJ databases">
        <title>Enterovirga sp. isolate from soil.</title>
        <authorList>
            <person name="Chea S."/>
            <person name="Kim D.-U."/>
        </authorList>
    </citation>
    <scope>NUCLEOTIDE SEQUENCE [LARGE SCALE GENOMIC DNA]</scope>
    <source>
        <strain evidence="6 7">DB1703</strain>
    </source>
</reference>
<dbReference type="PANTHER" id="PTHR20855">
    <property type="entry name" value="ADIPOR/PROGESTIN RECEPTOR-RELATED"/>
    <property type="match status" value="1"/>
</dbReference>
<feature type="transmembrane region" description="Helical" evidence="5">
    <location>
        <begin position="202"/>
        <end position="222"/>
    </location>
</feature>
<evidence type="ECO:0000256" key="4">
    <source>
        <dbReference type="ARBA" id="ARBA00023136"/>
    </source>
</evidence>
<feature type="transmembrane region" description="Helical" evidence="5">
    <location>
        <begin position="116"/>
        <end position="136"/>
    </location>
</feature>
<dbReference type="EMBL" id="JABEPP010000002">
    <property type="protein sequence ID" value="NNM72403.1"/>
    <property type="molecule type" value="Genomic_DNA"/>
</dbReference>
<evidence type="ECO:0000256" key="2">
    <source>
        <dbReference type="ARBA" id="ARBA00022692"/>
    </source>
</evidence>
<evidence type="ECO:0000313" key="7">
    <source>
        <dbReference type="Proteomes" id="UP000564885"/>
    </source>
</evidence>